<protein>
    <submittedName>
        <fullName evidence="2">Uncharacterized protein</fullName>
    </submittedName>
</protein>
<evidence type="ECO:0000313" key="2">
    <source>
        <dbReference type="EMBL" id="PWA32172.1"/>
    </source>
</evidence>
<sequence>KMMAVLLRFSCHVVFLLQPYVMNTADGGAYYGPKQPPQQQPQPIPQYSDDFPQQQFLGNEMPHSPFSKGIPSMSQHGKDAPQLPLPLQIGKIRPLTKGKGDDKPSQGDLKVLFLFLVGKVSQVDLKALKAPLDQWALQVHKAPLGFQDRGFLDHQESQVPRVLRDTREMENLECQDCLENLEALDYQEQKGILDQLVVKGQQDFPGLQDSQVPLDSLEFQNQEARGYQDCKGNQENLAKMVHLGFLVLKVQKAIKGLDCLVFQV</sequence>
<evidence type="ECO:0000256" key="1">
    <source>
        <dbReference type="SAM" id="SignalP"/>
    </source>
</evidence>
<reference evidence="2 3" key="1">
    <citation type="journal article" date="2018" name="G3 (Bethesda)">
        <title>A High-Quality Reference Genome for the Invasive Mosquitofish Gambusia affinis Using a Chicago Library.</title>
        <authorList>
            <person name="Hoffberg S.L."/>
            <person name="Troendle N.J."/>
            <person name="Glenn T.C."/>
            <person name="Mahmud O."/>
            <person name="Louha S."/>
            <person name="Chalopin D."/>
            <person name="Bennetzen J.L."/>
            <person name="Mauricio R."/>
        </authorList>
    </citation>
    <scope>NUCLEOTIDE SEQUENCE [LARGE SCALE GENOMIC DNA]</scope>
    <source>
        <strain evidence="2">NE01/NJP1002.9</strain>
        <tissue evidence="2">Muscle</tissue>
    </source>
</reference>
<keyword evidence="1" id="KW-0732">Signal</keyword>
<feature type="chain" id="PRO_5016455000" evidence="1">
    <location>
        <begin position="26"/>
        <end position="264"/>
    </location>
</feature>
<dbReference type="Proteomes" id="UP000250572">
    <property type="component" value="Unassembled WGS sequence"/>
</dbReference>
<feature type="non-terminal residue" evidence="2">
    <location>
        <position position="1"/>
    </location>
</feature>
<feature type="signal peptide" evidence="1">
    <location>
        <begin position="1"/>
        <end position="25"/>
    </location>
</feature>
<gene>
    <name evidence="2" type="ORF">CCH79_00013341</name>
</gene>
<organism evidence="2 3">
    <name type="scientific">Gambusia affinis</name>
    <name type="common">Western mosquitofish</name>
    <name type="synonym">Heterandria affinis</name>
    <dbReference type="NCBI Taxonomy" id="33528"/>
    <lineage>
        <taxon>Eukaryota</taxon>
        <taxon>Metazoa</taxon>
        <taxon>Chordata</taxon>
        <taxon>Craniata</taxon>
        <taxon>Vertebrata</taxon>
        <taxon>Euteleostomi</taxon>
        <taxon>Actinopterygii</taxon>
        <taxon>Neopterygii</taxon>
        <taxon>Teleostei</taxon>
        <taxon>Neoteleostei</taxon>
        <taxon>Acanthomorphata</taxon>
        <taxon>Ovalentaria</taxon>
        <taxon>Atherinomorphae</taxon>
        <taxon>Cyprinodontiformes</taxon>
        <taxon>Poeciliidae</taxon>
        <taxon>Poeciliinae</taxon>
        <taxon>Gambusia</taxon>
    </lineage>
</organism>
<dbReference type="EMBL" id="NHOQ01000204">
    <property type="protein sequence ID" value="PWA32172.1"/>
    <property type="molecule type" value="Genomic_DNA"/>
</dbReference>
<accession>A0A315W7Y4</accession>
<name>A0A315W7Y4_GAMAF</name>
<keyword evidence="3" id="KW-1185">Reference proteome</keyword>
<dbReference type="AlphaFoldDB" id="A0A315W7Y4"/>
<comment type="caution">
    <text evidence="2">The sequence shown here is derived from an EMBL/GenBank/DDBJ whole genome shotgun (WGS) entry which is preliminary data.</text>
</comment>
<proteinExistence type="predicted"/>
<evidence type="ECO:0000313" key="3">
    <source>
        <dbReference type="Proteomes" id="UP000250572"/>
    </source>
</evidence>